<reference evidence="1 2" key="1">
    <citation type="submission" date="2019-01" db="EMBL/GenBank/DDBJ databases">
        <authorList>
            <person name="Sayadi A."/>
        </authorList>
    </citation>
    <scope>NUCLEOTIDE SEQUENCE [LARGE SCALE GENOMIC DNA]</scope>
</reference>
<keyword evidence="2" id="KW-1185">Reference proteome</keyword>
<dbReference type="Proteomes" id="UP000410492">
    <property type="component" value="Unassembled WGS sequence"/>
</dbReference>
<evidence type="ECO:0000313" key="1">
    <source>
        <dbReference type="EMBL" id="VEN54158.1"/>
    </source>
</evidence>
<organism evidence="1 2">
    <name type="scientific">Callosobruchus maculatus</name>
    <name type="common">Southern cowpea weevil</name>
    <name type="synonym">Pulse bruchid</name>
    <dbReference type="NCBI Taxonomy" id="64391"/>
    <lineage>
        <taxon>Eukaryota</taxon>
        <taxon>Metazoa</taxon>
        <taxon>Ecdysozoa</taxon>
        <taxon>Arthropoda</taxon>
        <taxon>Hexapoda</taxon>
        <taxon>Insecta</taxon>
        <taxon>Pterygota</taxon>
        <taxon>Neoptera</taxon>
        <taxon>Endopterygota</taxon>
        <taxon>Coleoptera</taxon>
        <taxon>Polyphaga</taxon>
        <taxon>Cucujiformia</taxon>
        <taxon>Chrysomeloidea</taxon>
        <taxon>Chrysomelidae</taxon>
        <taxon>Bruchinae</taxon>
        <taxon>Bruchini</taxon>
        <taxon>Callosobruchus</taxon>
    </lineage>
</organism>
<proteinExistence type="predicted"/>
<accession>A0A653D1V8</accession>
<dbReference type="EMBL" id="CAACVG010009768">
    <property type="protein sequence ID" value="VEN54158.1"/>
    <property type="molecule type" value="Genomic_DNA"/>
</dbReference>
<name>A0A653D1V8_CALMS</name>
<dbReference type="AlphaFoldDB" id="A0A653D1V8"/>
<sequence length="18" mass="2026">MQLTRKQRDCSASVRSGC</sequence>
<gene>
    <name evidence="1" type="ORF">CALMAC_LOCUS13715</name>
</gene>
<protein>
    <submittedName>
        <fullName evidence="1">Uncharacterized protein</fullName>
    </submittedName>
</protein>
<evidence type="ECO:0000313" key="2">
    <source>
        <dbReference type="Proteomes" id="UP000410492"/>
    </source>
</evidence>